<gene>
    <name evidence="5" type="primary">speE</name>
    <name evidence="8" type="ORF">Q361_11238</name>
</gene>
<feature type="transmembrane region" description="Helical" evidence="5">
    <location>
        <begin position="102"/>
        <end position="125"/>
    </location>
</feature>
<evidence type="ECO:0000256" key="5">
    <source>
        <dbReference type="HAMAP-Rule" id="MF_00198"/>
    </source>
</evidence>
<dbReference type="InterPro" id="IPR030373">
    <property type="entry name" value="PABS_CS"/>
</dbReference>
<feature type="transmembrane region" description="Helical" evidence="5">
    <location>
        <begin position="44"/>
        <end position="62"/>
    </location>
</feature>
<comment type="catalytic activity">
    <reaction evidence="5">
        <text>S-adenosyl 3-(methylsulfanyl)propylamine + putrescine = S-methyl-5'-thioadenosine + spermidine + H(+)</text>
        <dbReference type="Rhea" id="RHEA:12721"/>
        <dbReference type="ChEBI" id="CHEBI:15378"/>
        <dbReference type="ChEBI" id="CHEBI:17509"/>
        <dbReference type="ChEBI" id="CHEBI:57443"/>
        <dbReference type="ChEBI" id="CHEBI:57834"/>
        <dbReference type="ChEBI" id="CHEBI:326268"/>
        <dbReference type="EC" id="2.5.1.16"/>
    </reaction>
</comment>
<feature type="domain" description="PABS" evidence="7">
    <location>
        <begin position="212"/>
        <end position="446"/>
    </location>
</feature>
<keyword evidence="5" id="KW-1133">Transmembrane helix</keyword>
<feature type="binding site" evidence="5">
    <location>
        <position position="295"/>
    </location>
    <ligand>
        <name>spermidine</name>
        <dbReference type="ChEBI" id="CHEBI:57834"/>
    </ligand>
</feature>
<proteinExistence type="inferred from homology"/>
<keyword evidence="9" id="KW-1185">Reference proteome</keyword>
<evidence type="ECO:0000313" key="8">
    <source>
        <dbReference type="EMBL" id="POS01237.1"/>
    </source>
</evidence>
<dbReference type="UniPathway" id="UPA00248">
    <property type="reaction ID" value="UER00314"/>
</dbReference>
<organism evidence="8 9">
    <name type="scientific">Flavobacterium croceum DSM 17960</name>
    <dbReference type="NCBI Taxonomy" id="1121886"/>
    <lineage>
        <taxon>Bacteria</taxon>
        <taxon>Pseudomonadati</taxon>
        <taxon>Bacteroidota</taxon>
        <taxon>Flavobacteriia</taxon>
        <taxon>Flavobacteriales</taxon>
        <taxon>Flavobacteriaceae</taxon>
        <taxon>Flavobacterium</taxon>
    </lineage>
</organism>
<keyword evidence="5" id="KW-0472">Membrane</keyword>
<comment type="caution">
    <text evidence="8">The sequence shown here is derived from an EMBL/GenBank/DDBJ whole genome shotgun (WGS) entry which is preliminary data.</text>
</comment>
<accession>A0A2S4N6B0</accession>
<reference evidence="8 9" key="1">
    <citation type="submission" date="2018-01" db="EMBL/GenBank/DDBJ databases">
        <title>Genomic Encyclopedia of Type Strains, Phase I: the one thousand microbial genomes (KMG-I) project.</title>
        <authorList>
            <person name="Goeker M."/>
        </authorList>
    </citation>
    <scope>NUCLEOTIDE SEQUENCE [LARGE SCALE GENOMIC DNA]</scope>
    <source>
        <strain evidence="8 9">DSM 17960</strain>
    </source>
</reference>
<dbReference type="SUPFAM" id="SSF53335">
    <property type="entry name" value="S-adenosyl-L-methionine-dependent methyltransferases"/>
    <property type="match status" value="1"/>
</dbReference>
<dbReference type="HAMAP" id="MF_00198">
    <property type="entry name" value="Spermidine_synth"/>
    <property type="match status" value="1"/>
</dbReference>
<dbReference type="EC" id="2.5.1.16" evidence="5"/>
<dbReference type="PROSITE" id="PS01330">
    <property type="entry name" value="PABS_1"/>
    <property type="match status" value="1"/>
</dbReference>
<keyword evidence="2 5" id="KW-0808">Transferase</keyword>
<dbReference type="GO" id="GO:0005886">
    <property type="term" value="C:plasma membrane"/>
    <property type="evidence" value="ECO:0007669"/>
    <property type="project" value="UniProtKB-SubCell"/>
</dbReference>
<keyword evidence="3 5" id="KW-0745">Spermidine biosynthesis</keyword>
<dbReference type="RefSeq" id="WP_103726553.1">
    <property type="nucleotide sequence ID" value="NZ_PQNY01000012.1"/>
</dbReference>
<keyword evidence="5" id="KW-0812">Transmembrane</keyword>
<dbReference type="PROSITE" id="PS51006">
    <property type="entry name" value="PABS_2"/>
    <property type="match status" value="1"/>
</dbReference>
<evidence type="ECO:0000313" key="9">
    <source>
        <dbReference type="Proteomes" id="UP000237056"/>
    </source>
</evidence>
<dbReference type="InterPro" id="IPR030374">
    <property type="entry name" value="PABS"/>
</dbReference>
<dbReference type="CDD" id="cd02440">
    <property type="entry name" value="AdoMet_MTases"/>
    <property type="match status" value="1"/>
</dbReference>
<sequence>MGKNRVKFEFLLLFAVFTIATCGLVYELVAGTLASYLLGDSVKQFSFIIGVYLFSMGVGSYFSKFITKNLLNTFVEIEILVGLIGGLSSVVLFLLFETDFAFQFILYSLVFVTGCLVGLEIPLLMNILKDKVEFKDLVSNVFTFDYIGALLASILFPLLLVPKLGIMGTSLFFGMINVSIAIALCYFLKLELKKVIVLRAKAIVSFLILFTAFIFSENILSFSEGKLYGENIIYTHSTPYQRIVLTHNKNDYRLYLNNNLQFSSLDEYRYHEALVHPAMSMATKVSNILVLGGGDGLAVREILKYKQVQKITVVDLDEGMTKLFKTNQVLVNFNKNSLNNSKVTVYNKDAYIWTKACKEKFDVVIIDFPDPSNYSLGKLYSLNFYKTVQNLLHTDAVVVIQTTSPYFAPKSFWCINKTVMNVLPQIDAYHAYVPSFGEWGFTIAINGFGTHFNKVNRKADGLRFYNYQFEKYNYFNKDMIAKDIEINRLDNQILVRYFDEEWGKL</sequence>
<dbReference type="Proteomes" id="UP000237056">
    <property type="component" value="Unassembled WGS sequence"/>
</dbReference>
<dbReference type="PANTHER" id="PTHR43317:SF1">
    <property type="entry name" value="THERMOSPERMINE SYNTHASE ACAULIS5"/>
    <property type="match status" value="1"/>
</dbReference>
<comment type="similarity">
    <text evidence="1 5">Belongs to the spermidine/spermine synthase family.</text>
</comment>
<dbReference type="NCBIfam" id="NF002956">
    <property type="entry name" value="PRK03612.1"/>
    <property type="match status" value="1"/>
</dbReference>
<name>A0A2S4N6B0_9FLAO</name>
<feature type="transmembrane region" description="Helical" evidence="5">
    <location>
        <begin position="12"/>
        <end position="38"/>
    </location>
</feature>
<dbReference type="Gene3D" id="3.40.50.150">
    <property type="entry name" value="Vaccinia Virus protein VP39"/>
    <property type="match status" value="1"/>
</dbReference>
<feature type="transmembrane region" description="Helical" evidence="5">
    <location>
        <begin position="195"/>
        <end position="215"/>
    </location>
</feature>
<comment type="function">
    <text evidence="5">Catalyzes the irreversible transfer of a propylamine group from the amino donor S-adenosylmethioninamine (decarboxy-AdoMet) to putrescine (1,4-diaminobutane) to yield spermidine.</text>
</comment>
<feature type="binding site" evidence="5">
    <location>
        <position position="315"/>
    </location>
    <ligand>
        <name>S-methyl-5'-thioadenosine</name>
        <dbReference type="ChEBI" id="CHEBI:17509"/>
    </ligand>
</feature>
<feature type="binding site" evidence="5">
    <location>
        <position position="241"/>
    </location>
    <ligand>
        <name>S-methyl-5'-thioadenosine</name>
        <dbReference type="ChEBI" id="CHEBI:17509"/>
    </ligand>
</feature>
<dbReference type="InterPro" id="IPR029063">
    <property type="entry name" value="SAM-dependent_MTases_sf"/>
</dbReference>
<dbReference type="FunFam" id="3.40.50.150:FF:000088">
    <property type="entry name" value="Polyamine aminopropyltransferase"/>
    <property type="match status" value="1"/>
</dbReference>
<feature type="binding site" evidence="5">
    <location>
        <position position="271"/>
    </location>
    <ligand>
        <name>spermidine</name>
        <dbReference type="ChEBI" id="CHEBI:57834"/>
    </ligand>
</feature>
<feature type="active site" description="Proton acceptor" evidence="5 6">
    <location>
        <position position="367"/>
    </location>
</feature>
<dbReference type="Pfam" id="PF01564">
    <property type="entry name" value="Spermine_synth"/>
    <property type="match status" value="1"/>
</dbReference>
<dbReference type="EMBL" id="PQNY01000012">
    <property type="protein sequence ID" value="POS01237.1"/>
    <property type="molecule type" value="Genomic_DNA"/>
</dbReference>
<dbReference type="InterPro" id="IPR001045">
    <property type="entry name" value="Spermi_synthase"/>
</dbReference>
<comment type="caution">
    <text evidence="5">Lacks conserved residue(s) required for the propagation of feature annotation.</text>
</comment>
<evidence type="ECO:0000256" key="3">
    <source>
        <dbReference type="ARBA" id="ARBA00023066"/>
    </source>
</evidence>
<dbReference type="GO" id="GO:0004766">
    <property type="term" value="F:spermidine synthase activity"/>
    <property type="evidence" value="ECO:0007669"/>
    <property type="project" value="UniProtKB-UniRule"/>
</dbReference>
<dbReference type="GO" id="GO:0008295">
    <property type="term" value="P:spermidine biosynthetic process"/>
    <property type="evidence" value="ECO:0007669"/>
    <property type="project" value="UniProtKB-UniRule"/>
</dbReference>
<feature type="transmembrane region" description="Helical" evidence="5">
    <location>
        <begin position="137"/>
        <end position="160"/>
    </location>
</feature>
<dbReference type="GO" id="GO:0010487">
    <property type="term" value="F:thermospermine synthase activity"/>
    <property type="evidence" value="ECO:0007669"/>
    <property type="project" value="UniProtKB-ARBA"/>
</dbReference>
<evidence type="ECO:0000256" key="4">
    <source>
        <dbReference type="ARBA" id="ARBA00023115"/>
    </source>
</evidence>
<comment type="subcellular location">
    <subcellularLocation>
        <location evidence="5">Cell membrane</location>
        <topology evidence="5">Multi-pass membrane protein</topology>
    </subcellularLocation>
</comment>
<dbReference type="NCBIfam" id="NF037959">
    <property type="entry name" value="MFS_SpdSyn"/>
    <property type="match status" value="1"/>
</dbReference>
<dbReference type="AlphaFoldDB" id="A0A2S4N6B0"/>
<protein>
    <recommendedName>
        <fullName evidence="5">Polyamine aminopropyltransferase</fullName>
    </recommendedName>
    <alternativeName>
        <fullName evidence="5">Putrescine aminopropyltransferase</fullName>
        <shortName evidence="5">PAPT</shortName>
    </alternativeName>
    <alternativeName>
        <fullName evidence="5">Spermidine synthase</fullName>
        <shortName evidence="5">SPDS</shortName>
        <shortName evidence="5">SPDSY</shortName>
        <ecNumber evidence="5">2.5.1.16</ecNumber>
    </alternativeName>
</protein>
<feature type="transmembrane region" description="Helical" evidence="5">
    <location>
        <begin position="166"/>
        <end position="188"/>
    </location>
</feature>
<dbReference type="OrthoDB" id="9793120at2"/>
<comment type="subunit">
    <text evidence="5">Homodimer or homotetramer.</text>
</comment>
<evidence type="ECO:0000256" key="6">
    <source>
        <dbReference type="PROSITE-ProRule" id="PRU00354"/>
    </source>
</evidence>
<evidence type="ECO:0000256" key="2">
    <source>
        <dbReference type="ARBA" id="ARBA00022679"/>
    </source>
</evidence>
<evidence type="ECO:0000259" key="7">
    <source>
        <dbReference type="PROSITE" id="PS51006"/>
    </source>
</evidence>
<keyword evidence="5" id="KW-1003">Cell membrane</keyword>
<feature type="transmembrane region" description="Helical" evidence="5">
    <location>
        <begin position="74"/>
        <end position="96"/>
    </location>
</feature>
<evidence type="ECO:0000256" key="1">
    <source>
        <dbReference type="ARBA" id="ARBA00007867"/>
    </source>
</evidence>
<comment type="pathway">
    <text evidence="5">Amine and polyamine biosynthesis; spermidine biosynthesis; spermidine from putrescine: step 1/1.</text>
</comment>
<dbReference type="PANTHER" id="PTHR43317">
    <property type="entry name" value="THERMOSPERMINE SYNTHASE ACAULIS5"/>
    <property type="match status" value="1"/>
</dbReference>
<feature type="binding site" evidence="5">
    <location>
        <begin position="349"/>
        <end position="350"/>
    </location>
    <ligand>
        <name>S-methyl-5'-thioadenosine</name>
        <dbReference type="ChEBI" id="CHEBI:17509"/>
    </ligand>
</feature>
<keyword evidence="4 5" id="KW-0620">Polyamine biosynthesis</keyword>